<dbReference type="Proteomes" id="UP000244915">
    <property type="component" value="Chromosome 1"/>
</dbReference>
<dbReference type="AlphaFoldDB" id="A0A2U8HB79"/>
<evidence type="ECO:0000313" key="3">
    <source>
        <dbReference type="Proteomes" id="UP000244915"/>
    </source>
</evidence>
<feature type="chain" id="PRO_5015879566" evidence="1">
    <location>
        <begin position="18"/>
        <end position="113"/>
    </location>
</feature>
<reference evidence="2 3" key="1">
    <citation type="submission" date="2017-06" db="EMBL/GenBank/DDBJ databases">
        <title>Yangia sp. YSBP01 complete genome sequence.</title>
        <authorList>
            <person name="Woo J.-H."/>
            <person name="Kim H.-S."/>
        </authorList>
    </citation>
    <scope>NUCLEOTIDE SEQUENCE [LARGE SCALE GENOMIC DNA]</scope>
    <source>
        <strain evidence="2 3">YSBP01</strain>
    </source>
</reference>
<sequence>MTPLLAALILAAGTATADGEAAADCAALWQGVALEAADNPSLGGSPDSASLLARQFSLGAAAAGLTGQPLRSAILEALPDYRLLYRGVIAEDAQSRALFERRSAECASLLRGS</sequence>
<protein>
    <submittedName>
        <fullName evidence="2">Uncharacterized protein</fullName>
    </submittedName>
</protein>
<accession>A0A2U8HB79</accession>
<name>A0A2U8HB79_9RHOB</name>
<keyword evidence="1" id="KW-0732">Signal</keyword>
<feature type="signal peptide" evidence="1">
    <location>
        <begin position="1"/>
        <end position="17"/>
    </location>
</feature>
<evidence type="ECO:0000256" key="1">
    <source>
        <dbReference type="SAM" id="SignalP"/>
    </source>
</evidence>
<dbReference type="OrthoDB" id="7876552at2"/>
<evidence type="ECO:0000313" key="2">
    <source>
        <dbReference type="EMBL" id="AWI83209.1"/>
    </source>
</evidence>
<gene>
    <name evidence="2" type="ORF">CEW88_05740</name>
</gene>
<proteinExistence type="predicted"/>
<organism evidence="2 3">
    <name type="scientific">Alloyangia pacifica</name>
    <dbReference type="NCBI Taxonomy" id="311180"/>
    <lineage>
        <taxon>Bacteria</taxon>
        <taxon>Pseudomonadati</taxon>
        <taxon>Pseudomonadota</taxon>
        <taxon>Alphaproteobacteria</taxon>
        <taxon>Rhodobacterales</taxon>
        <taxon>Roseobacteraceae</taxon>
        <taxon>Alloyangia</taxon>
    </lineage>
</organism>
<dbReference type="EMBL" id="CP022189">
    <property type="protein sequence ID" value="AWI83209.1"/>
    <property type="molecule type" value="Genomic_DNA"/>
</dbReference>
<dbReference type="RefSeq" id="WP_108965093.1">
    <property type="nucleotide sequence ID" value="NZ_CP022189.1"/>
</dbReference>
<dbReference type="KEGG" id="ypac:CEW88_05740"/>